<dbReference type="Pfam" id="PF12833">
    <property type="entry name" value="HTH_18"/>
    <property type="match status" value="1"/>
</dbReference>
<dbReference type="GO" id="GO:0003700">
    <property type="term" value="F:DNA-binding transcription factor activity"/>
    <property type="evidence" value="ECO:0007669"/>
    <property type="project" value="InterPro"/>
</dbReference>
<keyword evidence="1" id="KW-0805">Transcription regulation</keyword>
<dbReference type="AlphaFoldDB" id="A0A1I0HKI5"/>
<dbReference type="InterPro" id="IPR020449">
    <property type="entry name" value="Tscrpt_reg_AraC-type_HTH"/>
</dbReference>
<dbReference type="SUPFAM" id="SSF46689">
    <property type="entry name" value="Homeodomain-like"/>
    <property type="match status" value="2"/>
</dbReference>
<dbReference type="InterPro" id="IPR009057">
    <property type="entry name" value="Homeodomain-like_sf"/>
</dbReference>
<dbReference type="InterPro" id="IPR037923">
    <property type="entry name" value="HTH-like"/>
</dbReference>
<accession>A0A1I0HKI5</accession>
<dbReference type="PANTHER" id="PTHR43280">
    <property type="entry name" value="ARAC-FAMILY TRANSCRIPTIONAL REGULATOR"/>
    <property type="match status" value="1"/>
</dbReference>
<evidence type="ECO:0000313" key="5">
    <source>
        <dbReference type="EMBL" id="SET84489.1"/>
    </source>
</evidence>
<dbReference type="GO" id="GO:0043565">
    <property type="term" value="F:sequence-specific DNA binding"/>
    <property type="evidence" value="ECO:0007669"/>
    <property type="project" value="InterPro"/>
</dbReference>
<dbReference type="RefSeq" id="WP_092365580.1">
    <property type="nucleotide sequence ID" value="NZ_CABJCG010000003.1"/>
</dbReference>
<keyword evidence="2" id="KW-0238">DNA-binding</keyword>
<evidence type="ECO:0000259" key="4">
    <source>
        <dbReference type="PROSITE" id="PS01124"/>
    </source>
</evidence>
<keyword evidence="6" id="KW-1185">Reference proteome</keyword>
<dbReference type="EMBL" id="FOIM01000016">
    <property type="protein sequence ID" value="SET84489.1"/>
    <property type="molecule type" value="Genomic_DNA"/>
</dbReference>
<dbReference type="InterPro" id="IPR018060">
    <property type="entry name" value="HTH_AraC"/>
</dbReference>
<evidence type="ECO:0000256" key="2">
    <source>
        <dbReference type="ARBA" id="ARBA00023125"/>
    </source>
</evidence>
<dbReference type="PANTHER" id="PTHR43280:SF2">
    <property type="entry name" value="HTH-TYPE TRANSCRIPTIONAL REGULATOR EXSA"/>
    <property type="match status" value="1"/>
</dbReference>
<feature type="domain" description="HTH araC/xylS-type" evidence="4">
    <location>
        <begin position="185"/>
        <end position="282"/>
    </location>
</feature>
<evidence type="ECO:0000313" key="6">
    <source>
        <dbReference type="Proteomes" id="UP000198508"/>
    </source>
</evidence>
<evidence type="ECO:0000256" key="3">
    <source>
        <dbReference type="ARBA" id="ARBA00023163"/>
    </source>
</evidence>
<keyword evidence="3" id="KW-0804">Transcription</keyword>
<dbReference type="PRINTS" id="PR00032">
    <property type="entry name" value="HTHARAC"/>
</dbReference>
<dbReference type="Gene3D" id="1.10.10.60">
    <property type="entry name" value="Homeodomain-like"/>
    <property type="match status" value="2"/>
</dbReference>
<evidence type="ECO:0000256" key="1">
    <source>
        <dbReference type="ARBA" id="ARBA00023015"/>
    </source>
</evidence>
<dbReference type="PROSITE" id="PS01124">
    <property type="entry name" value="HTH_ARAC_FAMILY_2"/>
    <property type="match status" value="1"/>
</dbReference>
<name>A0A1I0HKI5_9FIRM</name>
<dbReference type="InterPro" id="IPR018062">
    <property type="entry name" value="HTH_AraC-typ_CS"/>
</dbReference>
<dbReference type="SMART" id="SM00342">
    <property type="entry name" value="HTH_ARAC"/>
    <property type="match status" value="1"/>
</dbReference>
<gene>
    <name evidence="5" type="ORF">SAMN05216313_11698</name>
</gene>
<sequence>MDRQKYTEFFDEDFFIKHKITALPEKTHFHIHSQLEIIFTLCDTMKLRLENKSCSIPANCFVLINNSDFHHLYMERAGICDRFVLYFSPRYISSFYSVNTNLLECFYYRDFDNPYVLPVKDEELDTCLTLLNSIEHYHAQNPSSVYGCELYEKSQFCQLLLLINRTYREYHHIKDHDFENYSLFYELTRYIHQNYMTEIRTDQMARQFAVNRTQLYKIFNEISGVTPNEYIINYRISQAKNLLLQNYSVEEACNMCGYNNLSHFSRIFKQKVGMSPKKYQLNSQQSTL</sequence>
<dbReference type="STRING" id="460384.SAMN05216313_11698"/>
<dbReference type="PROSITE" id="PS00041">
    <property type="entry name" value="HTH_ARAC_FAMILY_1"/>
    <property type="match status" value="1"/>
</dbReference>
<proteinExistence type="predicted"/>
<reference evidence="6" key="1">
    <citation type="submission" date="2016-10" db="EMBL/GenBank/DDBJ databases">
        <authorList>
            <person name="Varghese N."/>
            <person name="Submissions S."/>
        </authorList>
    </citation>
    <scope>NUCLEOTIDE SEQUENCE [LARGE SCALE GENOMIC DNA]</scope>
    <source>
        <strain evidence="6">NLAE-zl-G277</strain>
    </source>
</reference>
<dbReference type="SUPFAM" id="SSF51215">
    <property type="entry name" value="Regulatory protein AraC"/>
    <property type="match status" value="1"/>
</dbReference>
<dbReference type="Proteomes" id="UP000198508">
    <property type="component" value="Unassembled WGS sequence"/>
</dbReference>
<protein>
    <submittedName>
        <fullName evidence="5">Transcriptional regulator, AraC family</fullName>
    </submittedName>
</protein>
<organism evidence="5 6">
    <name type="scientific">Enterocloster lavalensis</name>
    <dbReference type="NCBI Taxonomy" id="460384"/>
    <lineage>
        <taxon>Bacteria</taxon>
        <taxon>Bacillati</taxon>
        <taxon>Bacillota</taxon>
        <taxon>Clostridia</taxon>
        <taxon>Lachnospirales</taxon>
        <taxon>Lachnospiraceae</taxon>
        <taxon>Enterocloster</taxon>
    </lineage>
</organism>